<comment type="caution">
    <text evidence="4">The sequence shown here is derived from an EMBL/GenBank/DDBJ whole genome shotgun (WGS) entry which is preliminary data.</text>
</comment>
<protein>
    <recommendedName>
        <fullName evidence="3">Peptidase C19 ubiquitin carboxyl-terminal hydrolase domain-containing protein</fullName>
    </recommendedName>
</protein>
<sequence length="200" mass="23084">MRNMPREDSTLEEGPAVCNLALGMTLKALCNIKVLKEYLVHNRHRFPENVEEQVPFALQNFFTAFVSKQIKEEGLYRYLLGNLLASLEEAHFMSSNAVELLVSILEFWPCWKTPEIESGVTHLLTLEEYERMSCSKCRKTPNYPDQRYYGVVMAADSIRHLKAGSWKSVVSFCGERKIRPQILFYEANKLPKCTNMATEH</sequence>
<evidence type="ECO:0000256" key="2">
    <source>
        <dbReference type="ARBA" id="ARBA00022801"/>
    </source>
</evidence>
<name>A0A6D2ISD7_9BRAS</name>
<proteinExistence type="predicted"/>
<dbReference type="PANTHER" id="PTHR22975:SF20">
    <property type="entry name" value="UBIQUITIN CARBOXYL-TERMINAL HYDROLASE-RELATED PROTEIN-RELATED"/>
    <property type="match status" value="1"/>
</dbReference>
<dbReference type="OrthoDB" id="1109118at2759"/>
<feature type="domain" description="Peptidase C19 ubiquitin carboxyl-terminal hydrolase" evidence="3">
    <location>
        <begin position="22"/>
        <end position="173"/>
    </location>
</feature>
<dbReference type="Proteomes" id="UP000467841">
    <property type="component" value="Unassembled WGS sequence"/>
</dbReference>
<reference evidence="4" key="1">
    <citation type="submission" date="2020-01" db="EMBL/GenBank/DDBJ databases">
        <authorList>
            <person name="Mishra B."/>
        </authorList>
    </citation>
    <scope>NUCLEOTIDE SEQUENCE [LARGE SCALE GENOMIC DNA]</scope>
</reference>
<gene>
    <name evidence="4" type="ORF">MERR_LOCUS16700</name>
</gene>
<accession>A0A6D2ISD7</accession>
<dbReference type="InterPro" id="IPR052398">
    <property type="entry name" value="Ubiquitin_hydrolase_53/54"/>
</dbReference>
<dbReference type="AlphaFoldDB" id="A0A6D2ISD7"/>
<evidence type="ECO:0000256" key="1">
    <source>
        <dbReference type="ARBA" id="ARBA00022786"/>
    </source>
</evidence>
<dbReference type="InterPro" id="IPR001394">
    <property type="entry name" value="Peptidase_C19_UCH"/>
</dbReference>
<dbReference type="GO" id="GO:0016579">
    <property type="term" value="P:protein deubiquitination"/>
    <property type="evidence" value="ECO:0007669"/>
    <property type="project" value="InterPro"/>
</dbReference>
<dbReference type="PANTHER" id="PTHR22975">
    <property type="entry name" value="UBIQUITIN SPECIFIC PROTEINASE"/>
    <property type="match status" value="1"/>
</dbReference>
<dbReference type="Pfam" id="PF00443">
    <property type="entry name" value="UCH"/>
    <property type="match status" value="1"/>
</dbReference>
<organism evidence="4 5">
    <name type="scientific">Microthlaspi erraticum</name>
    <dbReference type="NCBI Taxonomy" id="1685480"/>
    <lineage>
        <taxon>Eukaryota</taxon>
        <taxon>Viridiplantae</taxon>
        <taxon>Streptophyta</taxon>
        <taxon>Embryophyta</taxon>
        <taxon>Tracheophyta</taxon>
        <taxon>Spermatophyta</taxon>
        <taxon>Magnoliopsida</taxon>
        <taxon>eudicotyledons</taxon>
        <taxon>Gunneridae</taxon>
        <taxon>Pentapetalae</taxon>
        <taxon>rosids</taxon>
        <taxon>malvids</taxon>
        <taxon>Brassicales</taxon>
        <taxon>Brassicaceae</taxon>
        <taxon>Coluteocarpeae</taxon>
        <taxon>Microthlaspi</taxon>
    </lineage>
</organism>
<keyword evidence="2" id="KW-0378">Hydrolase</keyword>
<evidence type="ECO:0000313" key="5">
    <source>
        <dbReference type="Proteomes" id="UP000467841"/>
    </source>
</evidence>
<keyword evidence="5" id="KW-1185">Reference proteome</keyword>
<evidence type="ECO:0000313" key="4">
    <source>
        <dbReference type="EMBL" id="CAA7029465.1"/>
    </source>
</evidence>
<dbReference type="EMBL" id="CACVBM020001082">
    <property type="protein sequence ID" value="CAA7029465.1"/>
    <property type="molecule type" value="Genomic_DNA"/>
</dbReference>
<dbReference type="GO" id="GO:0004843">
    <property type="term" value="F:cysteine-type deubiquitinase activity"/>
    <property type="evidence" value="ECO:0007669"/>
    <property type="project" value="InterPro"/>
</dbReference>
<evidence type="ECO:0000259" key="3">
    <source>
        <dbReference type="Pfam" id="PF00443"/>
    </source>
</evidence>
<keyword evidence="1" id="KW-0833">Ubl conjugation pathway</keyword>